<dbReference type="InterPro" id="IPR043128">
    <property type="entry name" value="Rev_trsase/Diguanyl_cyclase"/>
</dbReference>
<feature type="compositionally biased region" description="Basic and acidic residues" evidence="1">
    <location>
        <begin position="1"/>
        <end position="12"/>
    </location>
</feature>
<dbReference type="Pfam" id="PF00665">
    <property type="entry name" value="rve"/>
    <property type="match status" value="1"/>
</dbReference>
<feature type="region of interest" description="Disordered" evidence="1">
    <location>
        <begin position="45"/>
        <end position="79"/>
    </location>
</feature>
<dbReference type="PROSITE" id="PS50994">
    <property type="entry name" value="INTEGRASE"/>
    <property type="match status" value="1"/>
</dbReference>
<dbReference type="CDD" id="cd01647">
    <property type="entry name" value="RT_LTR"/>
    <property type="match status" value="1"/>
</dbReference>
<dbReference type="InterPro" id="IPR021109">
    <property type="entry name" value="Peptidase_aspartic_dom_sf"/>
</dbReference>
<dbReference type="Pfam" id="PF13975">
    <property type="entry name" value="gag-asp_proteas"/>
    <property type="match status" value="1"/>
</dbReference>
<dbReference type="Gene3D" id="2.40.70.10">
    <property type="entry name" value="Acid Proteases"/>
    <property type="match status" value="1"/>
</dbReference>
<evidence type="ECO:0000256" key="1">
    <source>
        <dbReference type="SAM" id="MobiDB-lite"/>
    </source>
</evidence>
<dbReference type="PANTHER" id="PTHR37984">
    <property type="entry name" value="PROTEIN CBG26694"/>
    <property type="match status" value="1"/>
</dbReference>
<evidence type="ECO:0000313" key="4">
    <source>
        <dbReference type="Proteomes" id="UP000225706"/>
    </source>
</evidence>
<dbReference type="InterPro" id="IPR043502">
    <property type="entry name" value="DNA/RNA_pol_sf"/>
</dbReference>
<dbReference type="SUPFAM" id="SSF53098">
    <property type="entry name" value="Ribonuclease H-like"/>
    <property type="match status" value="1"/>
</dbReference>
<keyword evidence="4" id="KW-1185">Reference proteome</keyword>
<dbReference type="PANTHER" id="PTHR37984:SF15">
    <property type="entry name" value="INTEGRASE CATALYTIC DOMAIN-CONTAINING PROTEIN"/>
    <property type="match status" value="1"/>
</dbReference>
<dbReference type="AlphaFoldDB" id="A0A2B4R757"/>
<gene>
    <name evidence="3" type="primary">pol</name>
    <name evidence="3" type="ORF">AWC38_SpisGene22438</name>
</gene>
<feature type="domain" description="Integrase catalytic" evidence="2">
    <location>
        <begin position="768"/>
        <end position="931"/>
    </location>
</feature>
<name>A0A2B4R757_STYPI</name>
<evidence type="ECO:0000259" key="2">
    <source>
        <dbReference type="PROSITE" id="PS50994"/>
    </source>
</evidence>
<accession>A0A2B4R757</accession>
<feature type="region of interest" description="Disordered" evidence="1">
    <location>
        <begin position="1"/>
        <end position="25"/>
    </location>
</feature>
<feature type="region of interest" description="Disordered" evidence="1">
    <location>
        <begin position="659"/>
        <end position="679"/>
    </location>
</feature>
<protein>
    <submittedName>
        <fullName evidence="3">Retrovirus-related Pol polyprotein</fullName>
    </submittedName>
</protein>
<dbReference type="InterPro" id="IPR050951">
    <property type="entry name" value="Retrovirus_Pol_polyprotein"/>
</dbReference>
<feature type="compositionally biased region" description="Basic and acidic residues" evidence="1">
    <location>
        <begin position="63"/>
        <end position="75"/>
    </location>
</feature>
<proteinExistence type="predicted"/>
<dbReference type="CDD" id="cd00303">
    <property type="entry name" value="retropepsin_like"/>
    <property type="match status" value="1"/>
</dbReference>
<dbReference type="Proteomes" id="UP000225706">
    <property type="component" value="Unassembled WGS sequence"/>
</dbReference>
<dbReference type="InterPro" id="IPR012337">
    <property type="entry name" value="RNaseH-like_sf"/>
</dbReference>
<dbReference type="Gene3D" id="3.30.420.10">
    <property type="entry name" value="Ribonuclease H-like superfamily/Ribonuclease H"/>
    <property type="match status" value="1"/>
</dbReference>
<dbReference type="SUPFAM" id="SSF50630">
    <property type="entry name" value="Acid proteases"/>
    <property type="match status" value="1"/>
</dbReference>
<organism evidence="3 4">
    <name type="scientific">Stylophora pistillata</name>
    <name type="common">Smooth cauliflower coral</name>
    <dbReference type="NCBI Taxonomy" id="50429"/>
    <lineage>
        <taxon>Eukaryota</taxon>
        <taxon>Metazoa</taxon>
        <taxon>Cnidaria</taxon>
        <taxon>Anthozoa</taxon>
        <taxon>Hexacorallia</taxon>
        <taxon>Scleractinia</taxon>
        <taxon>Astrocoeniina</taxon>
        <taxon>Pocilloporidae</taxon>
        <taxon>Stylophora</taxon>
    </lineage>
</organism>
<reference evidence="4" key="1">
    <citation type="journal article" date="2017" name="bioRxiv">
        <title>Comparative analysis of the genomes of Stylophora pistillata and Acropora digitifera provides evidence for extensive differences between species of corals.</title>
        <authorList>
            <person name="Voolstra C.R."/>
            <person name="Li Y."/>
            <person name="Liew Y.J."/>
            <person name="Baumgarten S."/>
            <person name="Zoccola D."/>
            <person name="Flot J.-F."/>
            <person name="Tambutte S."/>
            <person name="Allemand D."/>
            <person name="Aranda M."/>
        </authorList>
    </citation>
    <scope>NUCLEOTIDE SEQUENCE [LARGE SCALE GENOMIC DNA]</scope>
</reference>
<sequence>MRAKFADGEGRGVRGRSMQSGTELKKNLEVKAQIEGLAEEIKSLKSQLGNKDGDESTSAATQAERDQRSPTKELADFQSVQTRTEAELRRLSARLAQVSAKVDEVGKLIKAIDAIEEYSFQYNINIIGVPELNSYEKAEATSKLCAKLFAEMGTNITLQDIDIAHRVPLRSAGNLPKQIICNFYKETSKGGEELPTGILPQGGGQIVTVSRSPPGDQAPVIRISSIQPNVVLLDCKIKGVPVSAVVDCGSPICILNKEAFKHIGLSDTLGKVTSKVVGAEGSQLSILGTLELDTNLEGIRAKQLFYVCDNLKQNALLGMDFLQSNGNRRQMNYNAVSVEAELSWDAVEEIKKLFPIDNDQLTEDQRLSVWKILAKHSKAVSRGPHDIGHCTKARLRVNTVSDTPSRLPLRRFSPEQEKYINKETQRLLEGDVIEPSTSPWSAQVVLASKKDGSYRYCVDFRRLNSATVKEHYPIPKIASLLTGMTWKELLAFFDDFLLFSPTFAKHCESLDRALSLIEEAGLRVKPEKCRILPKRAPFVGHILSEQGVSADPEKVSALMSWPPPTTVSELSVFLGKQFVARLDHKSLVWLQSFKHPKPQEAPWVEYLQQFDMKIEHRLGRLHANADGLSRRPWPEDPLVDKLEETNVASVPLIVETTTHVDESTPPEGMQSEPRQTPVPWSNEHFRTEQSKDKHLRAVRQWLEAGRRPPKQEMEGANRHMWSLWSQYNRLLLKDELLYRRWFDEKTGRENLQLNGPVPRPRAPMKSIRTGYPLERIQIHILGPLPETNKGNKFVAVVVDMYTKWPEAYALPDQEAETIAHAVMDNFICRFGCPRGVLSDQGRNFELRTFRGLCSLIESIKQRTTPYHPQCDGGAERLIRAVTDIIAKIAEEQKQWDQHLPKKQREILKEVQERVEKNVAGSHQKDVYDARCKRRSRPYKKGDLVWLEEKAVPRWLHWKFHRPCCGPWRVIKVVSDVAFRIQCQEVTPLRNRRKTRLIVHFNRLKPYHARPVELQPTMRDTEEVGDLSMDLNVGEHAVVRSQRAHNVEPAQTLRRSDRNRHAPVWMGDFLLEKDLDTTLLPLGEGVCTVARKRG</sequence>
<dbReference type="GO" id="GO:0015074">
    <property type="term" value="P:DNA integration"/>
    <property type="evidence" value="ECO:0007669"/>
    <property type="project" value="InterPro"/>
</dbReference>
<dbReference type="InterPro" id="IPR001584">
    <property type="entry name" value="Integrase_cat-core"/>
</dbReference>
<dbReference type="EMBL" id="LSMT01000969">
    <property type="protein sequence ID" value="PFX13471.1"/>
    <property type="molecule type" value="Genomic_DNA"/>
</dbReference>
<dbReference type="OrthoDB" id="5984307at2759"/>
<dbReference type="InterPro" id="IPR036397">
    <property type="entry name" value="RNaseH_sf"/>
</dbReference>
<dbReference type="InterPro" id="IPR054465">
    <property type="entry name" value="Integrase_p58-like_C"/>
</dbReference>
<dbReference type="SUPFAM" id="SSF56672">
    <property type="entry name" value="DNA/RNA polymerases"/>
    <property type="match status" value="1"/>
</dbReference>
<dbReference type="Pfam" id="PF22938">
    <property type="entry name" value="Integrase_p58_C"/>
    <property type="match status" value="1"/>
</dbReference>
<comment type="caution">
    <text evidence="3">The sequence shown here is derived from an EMBL/GenBank/DDBJ whole genome shotgun (WGS) entry which is preliminary data.</text>
</comment>
<dbReference type="STRING" id="50429.A0A2B4R757"/>
<dbReference type="GO" id="GO:0003676">
    <property type="term" value="F:nucleic acid binding"/>
    <property type="evidence" value="ECO:0007669"/>
    <property type="project" value="InterPro"/>
</dbReference>
<evidence type="ECO:0000313" key="3">
    <source>
        <dbReference type="EMBL" id="PFX13471.1"/>
    </source>
</evidence>
<dbReference type="Gene3D" id="3.10.10.10">
    <property type="entry name" value="HIV Type 1 Reverse Transcriptase, subunit A, domain 1"/>
    <property type="match status" value="1"/>
</dbReference>
<dbReference type="Gene3D" id="3.30.70.270">
    <property type="match status" value="2"/>
</dbReference>